<dbReference type="GO" id="GO:0016020">
    <property type="term" value="C:membrane"/>
    <property type="evidence" value="ECO:0007669"/>
    <property type="project" value="InterPro"/>
</dbReference>
<feature type="transmembrane region" description="Helical" evidence="1">
    <location>
        <begin position="180"/>
        <end position="201"/>
    </location>
</feature>
<keyword evidence="1" id="KW-0472">Membrane</keyword>
<protein>
    <submittedName>
        <fullName evidence="3">DMT family transporter</fullName>
    </submittedName>
</protein>
<dbReference type="RefSeq" id="WP_228847783.1">
    <property type="nucleotide sequence ID" value="NZ_JADCKQ010000003.1"/>
</dbReference>
<dbReference type="Pfam" id="PF00892">
    <property type="entry name" value="EamA"/>
    <property type="match status" value="2"/>
</dbReference>
<feature type="transmembrane region" description="Helical" evidence="1">
    <location>
        <begin position="263"/>
        <end position="281"/>
    </location>
</feature>
<name>A0A8J7IPK0_9RHOB</name>
<dbReference type="InterPro" id="IPR000620">
    <property type="entry name" value="EamA_dom"/>
</dbReference>
<dbReference type="PANTHER" id="PTHR22911:SF103">
    <property type="entry name" value="BLR2811 PROTEIN"/>
    <property type="match status" value="1"/>
</dbReference>
<evidence type="ECO:0000259" key="2">
    <source>
        <dbReference type="Pfam" id="PF00892"/>
    </source>
</evidence>
<comment type="caution">
    <text evidence="3">The sequence shown here is derived from an EMBL/GenBank/DDBJ whole genome shotgun (WGS) entry which is preliminary data.</text>
</comment>
<feature type="transmembrane region" description="Helical" evidence="1">
    <location>
        <begin position="238"/>
        <end position="257"/>
    </location>
</feature>
<dbReference type="InterPro" id="IPR037185">
    <property type="entry name" value="EmrE-like"/>
</dbReference>
<feature type="transmembrane region" description="Helical" evidence="1">
    <location>
        <begin position="74"/>
        <end position="94"/>
    </location>
</feature>
<evidence type="ECO:0000256" key="1">
    <source>
        <dbReference type="SAM" id="Phobius"/>
    </source>
</evidence>
<feature type="transmembrane region" description="Helical" evidence="1">
    <location>
        <begin position="100"/>
        <end position="119"/>
    </location>
</feature>
<feature type="transmembrane region" description="Helical" evidence="1">
    <location>
        <begin position="37"/>
        <end position="54"/>
    </location>
</feature>
<feature type="transmembrane region" description="Helical" evidence="1">
    <location>
        <begin position="207"/>
        <end position="226"/>
    </location>
</feature>
<sequence length="292" mass="31928">MSENNTRLGIWLMVATTLVFAVQDGLSRHLADEYHVMMVVMIRYWFFAAFVIFLAKQQGIMREALKTEQLGLQVFRGVLLAGEICVTVLAFVWLGLIESHAVFACYPLLVALLSGPVLGEQVGWKRMVAIGIGFVGILIILQPGSGVFSPAALVPLLGAAMFALYGLLTRYASRKDSAMVSFFWTGIAGAVAMTLVGIWFWKPMAGGDWIWMITLCFSGVLGHWLLIKCYAVAEASAVQPFAYLQLVWVSIIGVSFLGETLRTNVMIGAVVVVGAGVFALWRERVAAKRVAQ</sequence>
<dbReference type="AlphaFoldDB" id="A0A8J7IPK0"/>
<feature type="transmembrane region" description="Helical" evidence="1">
    <location>
        <begin position="148"/>
        <end position="168"/>
    </location>
</feature>
<dbReference type="SUPFAM" id="SSF103481">
    <property type="entry name" value="Multidrug resistance efflux transporter EmrE"/>
    <property type="match status" value="2"/>
</dbReference>
<keyword evidence="1" id="KW-0812">Transmembrane</keyword>
<evidence type="ECO:0000313" key="4">
    <source>
        <dbReference type="Proteomes" id="UP000640583"/>
    </source>
</evidence>
<reference evidence="3" key="1">
    <citation type="submission" date="2020-10" db="EMBL/GenBank/DDBJ databases">
        <title>Paenihalocynthiibacter styelae gen. nov., sp. nov., isolated from stalked sea squirt Styela clava.</title>
        <authorList>
            <person name="Kim Y.-O."/>
            <person name="Yoon J.-H."/>
        </authorList>
    </citation>
    <scope>NUCLEOTIDE SEQUENCE</scope>
    <source>
        <strain evidence="3">MYP1-1</strain>
    </source>
</reference>
<feature type="domain" description="EamA" evidence="2">
    <location>
        <begin position="152"/>
        <end position="276"/>
    </location>
</feature>
<feature type="transmembrane region" description="Helical" evidence="1">
    <location>
        <begin position="126"/>
        <end position="142"/>
    </location>
</feature>
<evidence type="ECO:0000313" key="3">
    <source>
        <dbReference type="EMBL" id="MBI1492876.1"/>
    </source>
</evidence>
<dbReference type="Proteomes" id="UP000640583">
    <property type="component" value="Unassembled WGS sequence"/>
</dbReference>
<keyword evidence="1" id="KW-1133">Transmembrane helix</keyword>
<organism evidence="3 4">
    <name type="scientific">Halocynthiibacter styelae</name>
    <dbReference type="NCBI Taxonomy" id="2761955"/>
    <lineage>
        <taxon>Bacteria</taxon>
        <taxon>Pseudomonadati</taxon>
        <taxon>Pseudomonadota</taxon>
        <taxon>Alphaproteobacteria</taxon>
        <taxon>Rhodobacterales</taxon>
        <taxon>Paracoccaceae</taxon>
        <taxon>Halocynthiibacter</taxon>
    </lineage>
</organism>
<dbReference type="EMBL" id="JADCKQ010000003">
    <property type="protein sequence ID" value="MBI1492876.1"/>
    <property type="molecule type" value="Genomic_DNA"/>
</dbReference>
<accession>A0A8J7IPK0</accession>
<proteinExistence type="predicted"/>
<keyword evidence="4" id="KW-1185">Reference proteome</keyword>
<dbReference type="PANTHER" id="PTHR22911">
    <property type="entry name" value="ACYL-MALONYL CONDENSING ENZYME-RELATED"/>
    <property type="match status" value="1"/>
</dbReference>
<gene>
    <name evidence="3" type="ORF">H1D41_04435</name>
</gene>
<feature type="domain" description="EamA" evidence="2">
    <location>
        <begin position="8"/>
        <end position="141"/>
    </location>
</feature>